<organism evidence="2 3">
    <name type="scientific">Streblomastix strix</name>
    <dbReference type="NCBI Taxonomy" id="222440"/>
    <lineage>
        <taxon>Eukaryota</taxon>
        <taxon>Metamonada</taxon>
        <taxon>Preaxostyla</taxon>
        <taxon>Oxymonadida</taxon>
        <taxon>Streblomastigidae</taxon>
        <taxon>Streblomastix</taxon>
    </lineage>
</organism>
<proteinExistence type="predicted"/>
<feature type="domain" description="C2H2-type" evidence="1">
    <location>
        <begin position="67"/>
        <end position="92"/>
    </location>
</feature>
<reference evidence="2 3" key="1">
    <citation type="submission" date="2019-03" db="EMBL/GenBank/DDBJ databases">
        <title>Single cell metagenomics reveals metabolic interactions within the superorganism composed of flagellate Streblomastix strix and complex community of Bacteroidetes bacteria on its surface.</title>
        <authorList>
            <person name="Treitli S.C."/>
            <person name="Kolisko M."/>
            <person name="Husnik F."/>
            <person name="Keeling P."/>
            <person name="Hampl V."/>
        </authorList>
    </citation>
    <scope>NUCLEOTIDE SEQUENCE [LARGE SCALE GENOMIC DNA]</scope>
    <source>
        <strain evidence="2">ST1C</strain>
    </source>
</reference>
<dbReference type="AlphaFoldDB" id="A0A5J4VXA1"/>
<dbReference type="InterPro" id="IPR013087">
    <property type="entry name" value="Znf_C2H2_type"/>
</dbReference>
<accession>A0A5J4VXA1</accession>
<dbReference type="SMART" id="SM00355">
    <property type="entry name" value="ZnF_C2H2"/>
    <property type="match status" value="2"/>
</dbReference>
<feature type="domain" description="C2H2-type" evidence="1">
    <location>
        <begin position="37"/>
        <end position="61"/>
    </location>
</feature>
<protein>
    <recommendedName>
        <fullName evidence="1">C2H2-type domain-containing protein</fullName>
    </recommendedName>
</protein>
<evidence type="ECO:0000259" key="1">
    <source>
        <dbReference type="SMART" id="SM00355"/>
    </source>
</evidence>
<sequence>PQEMIHHYCENFEAIAPDVQFSAAKGLLRDENQLRFIKCDYRHCNAVCRGVYAYTRHINQHFRRAMLECPFRLCSALCRSARDMEEHIEHAHENIGEQIYEQISELPASERGYRKKKPQIGLEQGIKMLVNNNRI</sequence>
<dbReference type="Proteomes" id="UP000324800">
    <property type="component" value="Unassembled WGS sequence"/>
</dbReference>
<dbReference type="EMBL" id="SNRW01004449">
    <property type="protein sequence ID" value="KAA6387257.1"/>
    <property type="molecule type" value="Genomic_DNA"/>
</dbReference>
<evidence type="ECO:0000313" key="3">
    <source>
        <dbReference type="Proteomes" id="UP000324800"/>
    </source>
</evidence>
<feature type="non-terminal residue" evidence="2">
    <location>
        <position position="1"/>
    </location>
</feature>
<gene>
    <name evidence="2" type="ORF">EZS28_017213</name>
</gene>
<name>A0A5J4VXA1_9EUKA</name>
<comment type="caution">
    <text evidence="2">The sequence shown here is derived from an EMBL/GenBank/DDBJ whole genome shotgun (WGS) entry which is preliminary data.</text>
</comment>
<evidence type="ECO:0000313" key="2">
    <source>
        <dbReference type="EMBL" id="KAA6387257.1"/>
    </source>
</evidence>